<keyword evidence="5" id="KW-1185">Reference proteome</keyword>
<protein>
    <recommendedName>
        <fullName evidence="6">Vegetative cell wall protein</fullName>
    </recommendedName>
</protein>
<reference evidence="4 5" key="1">
    <citation type="submission" date="2017-01" db="EMBL/GenBank/DDBJ databases">
        <authorList>
            <consortium name="Urmite Genomes"/>
        </authorList>
    </citation>
    <scope>NUCLEOTIDE SEQUENCE [LARGE SCALE GENOMIC DNA]</scope>
    <source>
        <strain evidence="4 5">AB308</strain>
    </source>
</reference>
<name>A0A2U3NE06_9MYCO</name>
<accession>A0A2U3NE06</accession>
<feature type="region of interest" description="Disordered" evidence="1">
    <location>
        <begin position="138"/>
        <end position="200"/>
    </location>
</feature>
<organism evidence="4 5">
    <name type="scientific">Mycobacterium terramassiliense</name>
    <dbReference type="NCBI Taxonomy" id="1841859"/>
    <lineage>
        <taxon>Bacteria</taxon>
        <taxon>Bacillati</taxon>
        <taxon>Actinomycetota</taxon>
        <taxon>Actinomycetes</taxon>
        <taxon>Mycobacteriales</taxon>
        <taxon>Mycobacteriaceae</taxon>
        <taxon>Mycobacterium</taxon>
    </lineage>
</organism>
<feature type="non-terminal residue" evidence="4">
    <location>
        <position position="1"/>
    </location>
</feature>
<proteinExistence type="predicted"/>
<dbReference type="InterPro" id="IPR040604">
    <property type="entry name" value="DUF5632"/>
</dbReference>
<evidence type="ECO:0008006" key="6">
    <source>
        <dbReference type="Google" id="ProtNLM"/>
    </source>
</evidence>
<dbReference type="EMBL" id="FTRV01000013">
    <property type="protein sequence ID" value="SPM29771.1"/>
    <property type="molecule type" value="Genomic_DNA"/>
</dbReference>
<dbReference type="Pfam" id="PF18646">
    <property type="entry name" value="DUF5632"/>
    <property type="match status" value="1"/>
</dbReference>
<dbReference type="AlphaFoldDB" id="A0A2U3NE06"/>
<sequence length="406" mass="44563">VAIFGRITARQRLRRATRESLTIPAFSSPVDCTPWVTGGLWPAELSTTTAETATLAEYLRDDLQRITRSANDELRKIRLADMPEFVRRAEEARVVEDARARAVRRVDSAIRHVHAVKPGPPFDGADLEATQIIPRVTDAAPAPDEDVVGELDPPVLGDAAADEEEPDASEGRHRASDEASNAPRPEPTEEIPVPARASESDDERLQRLLAFVVHQEPRLNWAIGDRPDGSTVLVTDFAHGWIPPGIALPEGVRLVEPERRTGKVSALIGETRRLRTYAPGDSLGWLDDFAETRASAQPRELPAVDDLGWELSQATHWRDGLPRMVHTLARAAAAGTGVAEEEIDLLRVHLDTARYQLLIQYPNIDPALFLNCLLLAATEGAVTGDLVSANYHLAWFHKLNEPAGVL</sequence>
<dbReference type="Proteomes" id="UP000241595">
    <property type="component" value="Unassembled WGS sequence"/>
</dbReference>
<feature type="domain" description="DUF5631" evidence="2">
    <location>
        <begin position="304"/>
        <end position="398"/>
    </location>
</feature>
<evidence type="ECO:0000313" key="5">
    <source>
        <dbReference type="Proteomes" id="UP000241595"/>
    </source>
</evidence>
<evidence type="ECO:0000313" key="4">
    <source>
        <dbReference type="EMBL" id="SPM29771.1"/>
    </source>
</evidence>
<evidence type="ECO:0000259" key="2">
    <source>
        <dbReference type="Pfam" id="PF18645"/>
    </source>
</evidence>
<evidence type="ECO:0000256" key="1">
    <source>
        <dbReference type="SAM" id="MobiDB-lite"/>
    </source>
</evidence>
<dbReference type="InterPro" id="IPR040833">
    <property type="entry name" value="DUF5631"/>
</dbReference>
<evidence type="ECO:0000259" key="3">
    <source>
        <dbReference type="Pfam" id="PF18646"/>
    </source>
</evidence>
<dbReference type="STRING" id="1841859.GCA_900157385_03263"/>
<gene>
    <name evidence="4" type="ORF">MTAB308_3263</name>
</gene>
<dbReference type="Pfam" id="PF18645">
    <property type="entry name" value="DUF5631"/>
    <property type="match status" value="1"/>
</dbReference>
<feature type="domain" description="DUF5632" evidence="3">
    <location>
        <begin position="199"/>
        <end position="279"/>
    </location>
</feature>